<dbReference type="EMBL" id="FZTC01000015">
    <property type="protein sequence ID" value="SNU34308.1"/>
    <property type="molecule type" value="Genomic_DNA"/>
</dbReference>
<reference evidence="2" key="1">
    <citation type="submission" date="2017-08" db="EMBL/GenBank/DDBJ databases">
        <authorList>
            <person name="Brisse S."/>
        </authorList>
    </citation>
    <scope>NUCLEOTIDE SEQUENCE [LARGE SCALE GENOMIC DNA]</scope>
    <source>
        <strain evidence="2">06D021</strain>
    </source>
</reference>
<dbReference type="RefSeq" id="WP_064351664.1">
    <property type="nucleotide sequence ID" value="NZ_CABGMQ010000011.1"/>
</dbReference>
<evidence type="ECO:0000313" key="2">
    <source>
        <dbReference type="Proteomes" id="UP000220639"/>
    </source>
</evidence>
<name>A0A285B099_9ENTR</name>
<proteinExistence type="predicted"/>
<evidence type="ECO:0000313" key="1">
    <source>
        <dbReference type="EMBL" id="SNU34308.1"/>
    </source>
</evidence>
<accession>A0A285B099</accession>
<sequence length="87" mass="10114">MMDLGEVEYVVEDSMWFIKYRHVITGGRYDSQETAQYAAETLTVDDMDILWMDKVIKNPSKKGAEVLISRQDIDEFLSTRPVYSKSE</sequence>
<protein>
    <submittedName>
        <fullName evidence="1">Uncharacterized protein</fullName>
    </submittedName>
</protein>
<gene>
    <name evidence="1" type="ORF">KOSB73_220427</name>
</gene>
<organism evidence="1 2">
    <name type="scientific">Klebsiella grimontii</name>
    <dbReference type="NCBI Taxonomy" id="2058152"/>
    <lineage>
        <taxon>Bacteria</taxon>
        <taxon>Pseudomonadati</taxon>
        <taxon>Pseudomonadota</taxon>
        <taxon>Gammaproteobacteria</taxon>
        <taxon>Enterobacterales</taxon>
        <taxon>Enterobacteriaceae</taxon>
        <taxon>Klebsiella/Raoultella group</taxon>
        <taxon>Klebsiella</taxon>
    </lineage>
</organism>
<dbReference type="Proteomes" id="UP000220639">
    <property type="component" value="Unassembled WGS sequence"/>
</dbReference>
<dbReference type="AlphaFoldDB" id="A0A285B099"/>